<comment type="caution">
    <text evidence="2">The sequence shown here is derived from an EMBL/GenBank/DDBJ whole genome shotgun (WGS) entry which is preliminary data.</text>
</comment>
<feature type="compositionally biased region" description="Basic residues" evidence="1">
    <location>
        <begin position="1"/>
        <end position="18"/>
    </location>
</feature>
<gene>
    <name evidence="2" type="ORF">PAF17_15985</name>
</gene>
<evidence type="ECO:0000256" key="1">
    <source>
        <dbReference type="SAM" id="MobiDB-lite"/>
    </source>
</evidence>
<feature type="region of interest" description="Disordered" evidence="1">
    <location>
        <begin position="1"/>
        <end position="29"/>
    </location>
</feature>
<evidence type="ECO:0000313" key="2">
    <source>
        <dbReference type="EMBL" id="MDB6178992.1"/>
    </source>
</evidence>
<evidence type="ECO:0000313" key="3">
    <source>
        <dbReference type="Proteomes" id="UP001165641"/>
    </source>
</evidence>
<dbReference type="Proteomes" id="UP001165641">
    <property type="component" value="Unassembled WGS sequence"/>
</dbReference>
<dbReference type="RefSeq" id="WP_271890108.1">
    <property type="nucleotide sequence ID" value="NZ_JAQBIE010000024.1"/>
</dbReference>
<accession>A0ABT4ZI54</accession>
<name>A0ABT4ZI54_9RHOB</name>
<organism evidence="2 3">
    <name type="scientific">Paracoccus onchidii</name>
    <dbReference type="NCBI Taxonomy" id="3017813"/>
    <lineage>
        <taxon>Bacteria</taxon>
        <taxon>Pseudomonadati</taxon>
        <taxon>Pseudomonadota</taxon>
        <taxon>Alphaproteobacteria</taxon>
        <taxon>Rhodobacterales</taxon>
        <taxon>Paracoccaceae</taxon>
        <taxon>Paracoccus</taxon>
    </lineage>
</organism>
<proteinExistence type="predicted"/>
<keyword evidence="3" id="KW-1185">Reference proteome</keyword>
<reference evidence="2" key="1">
    <citation type="submission" date="2022-12" db="EMBL/GenBank/DDBJ databases">
        <title>Paracoccus onchidii sp. nov., isolated from a marine invertebrate from the South China Sea.</title>
        <authorList>
            <person name="Xu S."/>
            <person name="Liu Z."/>
            <person name="Xu Y."/>
        </authorList>
    </citation>
    <scope>NUCLEOTIDE SEQUENCE</scope>
    <source>
        <strain evidence="2">Z330</strain>
    </source>
</reference>
<protein>
    <submittedName>
        <fullName evidence="2">Uncharacterized protein</fullName>
    </submittedName>
</protein>
<dbReference type="EMBL" id="JAQBIE010000024">
    <property type="protein sequence ID" value="MDB6178992.1"/>
    <property type="molecule type" value="Genomic_DNA"/>
</dbReference>
<sequence length="60" mass="6663">MPRKNARPQAKKAQKQKLARIEAKKVPVHDRHPKKVIALAHGNSRAGLIARLMGHLLGAR</sequence>
<feature type="compositionally biased region" description="Basic and acidic residues" evidence="1">
    <location>
        <begin position="19"/>
        <end position="29"/>
    </location>
</feature>